<dbReference type="EMBL" id="KQ982744">
    <property type="protein sequence ID" value="KYQ51392.1"/>
    <property type="molecule type" value="Genomic_DNA"/>
</dbReference>
<dbReference type="InterPro" id="IPR049012">
    <property type="entry name" value="Mutator_transp_dom"/>
</dbReference>
<proteinExistence type="predicted"/>
<evidence type="ECO:0000313" key="3">
    <source>
        <dbReference type="Proteomes" id="UP000075809"/>
    </source>
</evidence>
<dbReference type="PANTHER" id="PTHR33309:SF3">
    <property type="entry name" value="CCHC-TYPE DOMAIN-CONTAINING PROTEIN"/>
    <property type="match status" value="1"/>
</dbReference>
<keyword evidence="3" id="KW-1185">Reference proteome</keyword>
<organism evidence="2 3">
    <name type="scientific">Mycetomoellerius zeteki</name>
    <dbReference type="NCBI Taxonomy" id="64791"/>
    <lineage>
        <taxon>Eukaryota</taxon>
        <taxon>Metazoa</taxon>
        <taxon>Ecdysozoa</taxon>
        <taxon>Arthropoda</taxon>
        <taxon>Hexapoda</taxon>
        <taxon>Insecta</taxon>
        <taxon>Pterygota</taxon>
        <taxon>Neoptera</taxon>
        <taxon>Endopterygota</taxon>
        <taxon>Hymenoptera</taxon>
        <taxon>Apocrita</taxon>
        <taxon>Aculeata</taxon>
        <taxon>Formicoidea</taxon>
        <taxon>Formicidae</taxon>
        <taxon>Myrmicinae</taxon>
        <taxon>Mycetomoellerius</taxon>
    </lineage>
</organism>
<dbReference type="PANTHER" id="PTHR33309">
    <property type="entry name" value="KERATIN, ULTRA HIGH-SULFUR MATRIX PROTEIN-LIKE"/>
    <property type="match status" value="1"/>
</dbReference>
<gene>
    <name evidence="2" type="ORF">ALC60_09502</name>
</gene>
<feature type="non-terminal residue" evidence="2">
    <location>
        <position position="1"/>
    </location>
</feature>
<dbReference type="AlphaFoldDB" id="A0A151WTX9"/>
<dbReference type="Pfam" id="PF20700">
    <property type="entry name" value="Mutator"/>
    <property type="match status" value="1"/>
</dbReference>
<feature type="domain" description="Mutator-like transposase" evidence="1">
    <location>
        <begin position="121"/>
        <end position="314"/>
    </location>
</feature>
<protein>
    <recommendedName>
        <fullName evidence="1">Mutator-like transposase domain-containing protein</fullName>
    </recommendedName>
</protein>
<evidence type="ECO:0000313" key="2">
    <source>
        <dbReference type="EMBL" id="KYQ51392.1"/>
    </source>
</evidence>
<sequence>IMEGESESVCTATKKLKLSKEDHGIEVNESFRYHLINFVAVFSAVSEVLVCKQCGKNVTFTQASKRGLGFKLVISCEDCEKVYINSCPLINNAYEVNRRIIFAMRLLGIGLNGIIKFVNGITVSGDGSWRKRGFSSLYGLVTLIGWSTGKVVDILVKSKYCKACEFWAKKKDAAEYKEWATSHLEQCQANHEGSAGKMEVDAVVEMFSRSENLHNVKYVHYIGDGDSKTFKGITDAELYKDVTICKKECIDHVQKRMGTRLGGKGKLTGKLIDELAVYYGLAKSICRNPNSIEKMRNDIWATHDKCPSGVDSWCSWQKAKASDSLHEYQHKRPLSQEIFNILKLVYEDLSRDDLLNRCLGGFTQNNNESFNSIVWSIAPKTVSGGKRIVDIVANIATCIFNDGLSRLMEIMQMLQITVGHNYHNFYVEANAHRVKAVEHSLTDAANDARRACTSSRKAEEEENINMEGQLYGPGIAE</sequence>
<reference evidence="2 3" key="1">
    <citation type="submission" date="2015-09" db="EMBL/GenBank/DDBJ databases">
        <title>Trachymyrmex zeteki WGS genome.</title>
        <authorList>
            <person name="Nygaard S."/>
            <person name="Hu H."/>
            <person name="Boomsma J."/>
            <person name="Zhang G."/>
        </authorList>
    </citation>
    <scope>NUCLEOTIDE SEQUENCE [LARGE SCALE GENOMIC DNA]</scope>
    <source>
        <strain evidence="2">Tzet28-1</strain>
        <tissue evidence="2">Whole body</tissue>
    </source>
</reference>
<evidence type="ECO:0000259" key="1">
    <source>
        <dbReference type="Pfam" id="PF20700"/>
    </source>
</evidence>
<dbReference type="Proteomes" id="UP000075809">
    <property type="component" value="Unassembled WGS sequence"/>
</dbReference>
<accession>A0A151WTX9</accession>
<name>A0A151WTX9_9HYME</name>